<dbReference type="InterPro" id="IPR033580">
    <property type="entry name" value="Nurim-like"/>
</dbReference>
<evidence type="ECO:0000259" key="13">
    <source>
        <dbReference type="Pfam" id="PF07298"/>
    </source>
</evidence>
<evidence type="ECO:0000256" key="1">
    <source>
        <dbReference type="ARBA" id="ARBA00002096"/>
    </source>
</evidence>
<dbReference type="InterPro" id="IPR054700">
    <property type="entry name" value="MddA"/>
</dbReference>
<organism evidence="14 15">
    <name type="scientific">Rhodocytophaga rosea</name>
    <dbReference type="NCBI Taxonomy" id="2704465"/>
    <lineage>
        <taxon>Bacteria</taxon>
        <taxon>Pseudomonadati</taxon>
        <taxon>Bacteroidota</taxon>
        <taxon>Cytophagia</taxon>
        <taxon>Cytophagales</taxon>
        <taxon>Rhodocytophagaceae</taxon>
        <taxon>Rhodocytophaga</taxon>
    </lineage>
</organism>
<evidence type="ECO:0000256" key="2">
    <source>
        <dbReference type="ARBA" id="ARBA00004141"/>
    </source>
</evidence>
<dbReference type="Pfam" id="PF07298">
    <property type="entry name" value="NnrU"/>
    <property type="match status" value="1"/>
</dbReference>
<dbReference type="GO" id="GO:0016020">
    <property type="term" value="C:membrane"/>
    <property type="evidence" value="ECO:0007669"/>
    <property type="project" value="UniProtKB-SubCell"/>
</dbReference>
<protein>
    <recommendedName>
        <fullName evidence="4">methanethiol S-methyltransferase</fullName>
        <ecNumber evidence="4">2.1.1.334</ecNumber>
    </recommendedName>
</protein>
<dbReference type="PANTHER" id="PTHR31040:SF1">
    <property type="entry name" value="NURIM"/>
    <property type="match status" value="1"/>
</dbReference>
<name>A0A6C0GJ56_9BACT</name>
<evidence type="ECO:0000256" key="9">
    <source>
        <dbReference type="ARBA" id="ARBA00022989"/>
    </source>
</evidence>
<evidence type="ECO:0000256" key="8">
    <source>
        <dbReference type="ARBA" id="ARBA00022692"/>
    </source>
</evidence>
<feature type="transmembrane region" description="Helical" evidence="12">
    <location>
        <begin position="208"/>
        <end position="227"/>
    </location>
</feature>
<evidence type="ECO:0000256" key="11">
    <source>
        <dbReference type="ARBA" id="ARBA00048134"/>
    </source>
</evidence>
<dbReference type="Gene3D" id="1.20.120.1630">
    <property type="match status" value="1"/>
</dbReference>
<reference evidence="14 15" key="1">
    <citation type="submission" date="2020-01" db="EMBL/GenBank/DDBJ databases">
        <authorList>
            <person name="Kim M.K."/>
        </authorList>
    </citation>
    <scope>NUCLEOTIDE SEQUENCE [LARGE SCALE GENOMIC DNA]</scope>
    <source>
        <strain evidence="14 15">172606-1</strain>
    </source>
</reference>
<comment type="similarity">
    <text evidence="3">Belongs to the nurim family.</text>
</comment>
<gene>
    <name evidence="14" type="ORF">GXP67_16175</name>
</gene>
<proteinExistence type="inferred from homology"/>
<evidence type="ECO:0000256" key="12">
    <source>
        <dbReference type="SAM" id="Phobius"/>
    </source>
</evidence>
<feature type="transmembrane region" description="Helical" evidence="12">
    <location>
        <begin position="63"/>
        <end position="80"/>
    </location>
</feature>
<feature type="transmembrane region" description="Helical" evidence="12">
    <location>
        <begin position="101"/>
        <end position="128"/>
    </location>
</feature>
<feature type="transmembrane region" description="Helical" evidence="12">
    <location>
        <begin position="184"/>
        <end position="202"/>
    </location>
</feature>
<dbReference type="GO" id="GO:0032259">
    <property type="term" value="P:methylation"/>
    <property type="evidence" value="ECO:0007669"/>
    <property type="project" value="UniProtKB-KW"/>
</dbReference>
<dbReference type="EMBL" id="CP048222">
    <property type="protein sequence ID" value="QHT68066.1"/>
    <property type="molecule type" value="Genomic_DNA"/>
</dbReference>
<feature type="domain" description="NnrU" evidence="13">
    <location>
        <begin position="68"/>
        <end position="225"/>
    </location>
</feature>
<evidence type="ECO:0000256" key="3">
    <source>
        <dbReference type="ARBA" id="ARBA00010631"/>
    </source>
</evidence>
<feature type="transmembrane region" description="Helical" evidence="12">
    <location>
        <begin position="20"/>
        <end position="43"/>
    </location>
</feature>
<keyword evidence="7" id="KW-0949">S-adenosyl-L-methionine</keyword>
<evidence type="ECO:0000313" key="15">
    <source>
        <dbReference type="Proteomes" id="UP000480178"/>
    </source>
</evidence>
<dbReference type="Proteomes" id="UP000480178">
    <property type="component" value="Chromosome"/>
</dbReference>
<dbReference type="PANTHER" id="PTHR31040">
    <property type="entry name" value="NURIM"/>
    <property type="match status" value="1"/>
</dbReference>
<evidence type="ECO:0000256" key="7">
    <source>
        <dbReference type="ARBA" id="ARBA00022691"/>
    </source>
</evidence>
<dbReference type="KEGG" id="rhoz:GXP67_16175"/>
<dbReference type="RefSeq" id="WP_162444086.1">
    <property type="nucleotide sequence ID" value="NZ_CP048222.1"/>
</dbReference>
<sequence length="265" mass="30496">MHRTKSAGFLISQFIKKGGVVFFGIACYLLVNGAVFYLIGFIINIGVPKSIDGPATKPIIESLLINVGLLLLFGLQHSIMARKSWKEKYMAWIPTPLQRSVYGLVSVAILALLMWQWCPLPTVIWTIHHPALRTIVYGLFVLGLSIMLLSTYLIDHYELFGIRQVLFYAQDKDMFPERFKAPWLYQYVRHPMMLGFLIGFWATPEMTVGHLVFALGMSVYILIGISYEEKDLVQKFGKLYIRYRSLVPKIIPAFYAYRNKHKNLH</sequence>
<evidence type="ECO:0000256" key="4">
    <source>
        <dbReference type="ARBA" id="ARBA00012149"/>
    </source>
</evidence>
<evidence type="ECO:0000256" key="5">
    <source>
        <dbReference type="ARBA" id="ARBA00022603"/>
    </source>
</evidence>
<keyword evidence="9 12" id="KW-1133">Transmembrane helix</keyword>
<keyword evidence="10 12" id="KW-0472">Membrane</keyword>
<comment type="catalytic activity">
    <reaction evidence="11">
        <text>methanethiol + S-adenosyl-L-methionine = dimethyl sulfide + S-adenosyl-L-homocysteine + H(+)</text>
        <dbReference type="Rhea" id="RHEA:50428"/>
        <dbReference type="ChEBI" id="CHEBI:15378"/>
        <dbReference type="ChEBI" id="CHEBI:16007"/>
        <dbReference type="ChEBI" id="CHEBI:17437"/>
        <dbReference type="ChEBI" id="CHEBI:57856"/>
        <dbReference type="ChEBI" id="CHEBI:59789"/>
        <dbReference type="EC" id="2.1.1.334"/>
    </reaction>
</comment>
<dbReference type="EC" id="2.1.1.334" evidence="4"/>
<feature type="transmembrane region" description="Helical" evidence="12">
    <location>
        <begin position="134"/>
        <end position="154"/>
    </location>
</feature>
<keyword evidence="8 12" id="KW-0812">Transmembrane</keyword>
<accession>A0A6C0GJ56</accession>
<dbReference type="NCBIfam" id="NF045656">
    <property type="entry name" value="MeththiolMtaseMddA"/>
    <property type="match status" value="1"/>
</dbReference>
<comment type="subcellular location">
    <subcellularLocation>
        <location evidence="2">Membrane</location>
        <topology evidence="2">Multi-pass membrane protein</topology>
    </subcellularLocation>
</comment>
<evidence type="ECO:0000256" key="10">
    <source>
        <dbReference type="ARBA" id="ARBA00023136"/>
    </source>
</evidence>
<keyword evidence="15" id="KW-1185">Reference proteome</keyword>
<dbReference type="AlphaFoldDB" id="A0A6C0GJ56"/>
<evidence type="ECO:0000256" key="6">
    <source>
        <dbReference type="ARBA" id="ARBA00022679"/>
    </source>
</evidence>
<dbReference type="InterPro" id="IPR009915">
    <property type="entry name" value="NnrU_dom"/>
</dbReference>
<evidence type="ECO:0000313" key="14">
    <source>
        <dbReference type="EMBL" id="QHT68066.1"/>
    </source>
</evidence>
<dbReference type="GO" id="GO:0008168">
    <property type="term" value="F:methyltransferase activity"/>
    <property type="evidence" value="ECO:0007669"/>
    <property type="project" value="UniProtKB-KW"/>
</dbReference>
<keyword evidence="5 14" id="KW-0489">Methyltransferase</keyword>
<keyword evidence="6 14" id="KW-0808">Transferase</keyword>
<comment type="function">
    <text evidence="1">Catalyzes the methylation of methanethiol (MeSH) to yield dimethylsulphide (DMS).</text>
</comment>